<sequence length="110" mass="12173">MTSQALATGKPGDILTPDGQILGRDGELHKYGYFTVSYEQAQIARAHGWGCRAGVFLEAEHTDEKSWAYAEEERQDAMANGEVPPLVRIYREAPPSCHIDTPPSCRLPSR</sequence>
<evidence type="ECO:0000313" key="1">
    <source>
        <dbReference type="EMBL" id="GJD96274.1"/>
    </source>
</evidence>
<comment type="caution">
    <text evidence="1">The sequence shown here is derived from an EMBL/GenBank/DDBJ whole genome shotgun (WGS) entry which is preliminary data.</text>
</comment>
<dbReference type="Proteomes" id="UP001055125">
    <property type="component" value="Unassembled WGS sequence"/>
</dbReference>
<reference evidence="1" key="1">
    <citation type="journal article" date="2021" name="Front. Microbiol.">
        <title>Comprehensive Comparative Genomics and Phenotyping of Methylobacterium Species.</title>
        <authorList>
            <person name="Alessa O."/>
            <person name="Ogura Y."/>
            <person name="Fujitani Y."/>
            <person name="Takami H."/>
            <person name="Hayashi T."/>
            <person name="Sahin N."/>
            <person name="Tani A."/>
        </authorList>
    </citation>
    <scope>NUCLEOTIDE SEQUENCE</scope>
    <source>
        <strain evidence="1">DSM 19015</strain>
    </source>
</reference>
<keyword evidence="2" id="KW-1185">Reference proteome</keyword>
<name>A0ABQ4S1B9_9HYPH</name>
<evidence type="ECO:0000313" key="2">
    <source>
        <dbReference type="Proteomes" id="UP001055125"/>
    </source>
</evidence>
<reference evidence="1" key="2">
    <citation type="submission" date="2021-08" db="EMBL/GenBank/DDBJ databases">
        <authorList>
            <person name="Tani A."/>
            <person name="Ola A."/>
            <person name="Ogura Y."/>
            <person name="Katsura K."/>
            <person name="Hayashi T."/>
        </authorList>
    </citation>
    <scope>NUCLEOTIDE SEQUENCE</scope>
    <source>
        <strain evidence="1">DSM 19015</strain>
    </source>
</reference>
<dbReference type="EMBL" id="BPQP01000057">
    <property type="protein sequence ID" value="GJD96274.1"/>
    <property type="molecule type" value="Genomic_DNA"/>
</dbReference>
<accession>A0ABQ4S1B9</accession>
<dbReference type="RefSeq" id="WP_238245383.1">
    <property type="nucleotide sequence ID" value="NZ_BPQP01000057.1"/>
</dbReference>
<proteinExistence type="predicted"/>
<gene>
    <name evidence="1" type="ORF">OCOJLMKI_3494</name>
</gene>
<organism evidence="1 2">
    <name type="scientific">Methylobacterium iners</name>
    <dbReference type="NCBI Taxonomy" id="418707"/>
    <lineage>
        <taxon>Bacteria</taxon>
        <taxon>Pseudomonadati</taxon>
        <taxon>Pseudomonadota</taxon>
        <taxon>Alphaproteobacteria</taxon>
        <taxon>Hyphomicrobiales</taxon>
        <taxon>Methylobacteriaceae</taxon>
        <taxon>Methylobacterium</taxon>
    </lineage>
</organism>
<protein>
    <submittedName>
        <fullName evidence="1">Uncharacterized protein</fullName>
    </submittedName>
</protein>